<evidence type="ECO:0008006" key="3">
    <source>
        <dbReference type="Google" id="ProtNLM"/>
    </source>
</evidence>
<evidence type="ECO:0000313" key="1">
    <source>
        <dbReference type="EMBL" id="BAK35806.1"/>
    </source>
</evidence>
<dbReference type="eggNOG" id="ENOG503399T">
    <property type="taxonomic scope" value="Bacteria"/>
</dbReference>
<organism evidence="1 2">
    <name type="scientific">Microlunatus phosphovorus (strain ATCC 700054 / DSM 10555 / JCM 9379 / NBRC 101784 / NCIMB 13414 / VKM Ac-1990 / NM-1)</name>
    <dbReference type="NCBI Taxonomy" id="1032480"/>
    <lineage>
        <taxon>Bacteria</taxon>
        <taxon>Bacillati</taxon>
        <taxon>Actinomycetota</taxon>
        <taxon>Actinomycetes</taxon>
        <taxon>Propionibacteriales</taxon>
        <taxon>Propionibacteriaceae</taxon>
        <taxon>Microlunatus</taxon>
    </lineage>
</organism>
<accession>F5XID7</accession>
<reference evidence="1 2" key="1">
    <citation type="submission" date="2011-05" db="EMBL/GenBank/DDBJ databases">
        <title>Whole genome sequence of Microlunatus phosphovorus NM-1.</title>
        <authorList>
            <person name="Hosoyama A."/>
            <person name="Sasaki K."/>
            <person name="Harada T."/>
            <person name="Igarashi R."/>
            <person name="Kawakoshi A."/>
            <person name="Sasagawa M."/>
            <person name="Fukada J."/>
            <person name="Nakamura S."/>
            <person name="Katano Y."/>
            <person name="Hanada S."/>
            <person name="Kamagata Y."/>
            <person name="Nakamura N."/>
            <person name="Yamazaki S."/>
            <person name="Fujita N."/>
        </authorList>
    </citation>
    <scope>NUCLEOTIDE SEQUENCE [LARGE SCALE GENOMIC DNA]</scope>
    <source>
        <strain evidence="2">ATCC 700054 / DSM 10555 / JCM 9379 / NBRC 101784 / NCIMB 13414 / VKM Ac-1990 / NM-1</strain>
    </source>
</reference>
<proteinExistence type="predicted"/>
<dbReference type="HOGENOM" id="CLU_2634129_0_0_11"/>
<dbReference type="KEGG" id="mph:MLP_27920"/>
<dbReference type="Proteomes" id="UP000007947">
    <property type="component" value="Chromosome"/>
</dbReference>
<name>F5XID7_MICPN</name>
<dbReference type="STRING" id="1032480.MLP_27920"/>
<dbReference type="RefSeq" id="WP_013863675.1">
    <property type="nucleotide sequence ID" value="NC_015635.1"/>
</dbReference>
<sequence>MTDPSVNLPAAILDSLLLDTSPYLSCDECFDQLDIYVERLRQDPTYRDVSMQVHLSACAACAEEAEALMDLLSGRAG</sequence>
<dbReference type="AlphaFoldDB" id="F5XID7"/>
<evidence type="ECO:0000313" key="2">
    <source>
        <dbReference type="Proteomes" id="UP000007947"/>
    </source>
</evidence>
<gene>
    <name evidence="1" type="ordered locus">MLP_27920</name>
</gene>
<keyword evidence="2" id="KW-1185">Reference proteome</keyword>
<protein>
    <recommendedName>
        <fullName evidence="3">Zinc-finger domain-containing protein</fullName>
    </recommendedName>
</protein>
<dbReference type="EMBL" id="AP012204">
    <property type="protein sequence ID" value="BAK35806.1"/>
    <property type="molecule type" value="Genomic_DNA"/>
</dbReference>
<dbReference type="OrthoDB" id="1525102at2"/>